<dbReference type="GO" id="GO:0097602">
    <property type="term" value="F:cullin family protein binding"/>
    <property type="evidence" value="ECO:0007669"/>
    <property type="project" value="TreeGrafter"/>
</dbReference>
<dbReference type="GO" id="GO:0005737">
    <property type="term" value="C:cytoplasm"/>
    <property type="evidence" value="ECO:0007669"/>
    <property type="project" value="TreeGrafter"/>
</dbReference>
<dbReference type="AlphaFoldDB" id="A0AAV2Q1I3"/>
<feature type="domain" description="Potassium channel tetramerisation-type BTB" evidence="1">
    <location>
        <begin position="26"/>
        <end position="59"/>
    </location>
</feature>
<keyword evidence="3" id="KW-1185">Reference proteome</keyword>
<dbReference type="Pfam" id="PF02214">
    <property type="entry name" value="BTB_2"/>
    <property type="match status" value="1"/>
</dbReference>
<dbReference type="GO" id="GO:0051260">
    <property type="term" value="P:protein homooligomerization"/>
    <property type="evidence" value="ECO:0007669"/>
    <property type="project" value="InterPro"/>
</dbReference>
<feature type="non-terminal residue" evidence="2">
    <location>
        <position position="222"/>
    </location>
</feature>
<protein>
    <recommendedName>
        <fullName evidence="1">Potassium channel tetramerisation-type BTB domain-containing protein</fullName>
    </recommendedName>
</protein>
<dbReference type="Gene3D" id="3.30.710.10">
    <property type="entry name" value="Potassium Channel Kv1.1, Chain A"/>
    <property type="match status" value="1"/>
</dbReference>
<evidence type="ECO:0000259" key="1">
    <source>
        <dbReference type="Pfam" id="PF02214"/>
    </source>
</evidence>
<comment type="caution">
    <text evidence="2">The sequence shown here is derived from an EMBL/GenBank/DDBJ whole genome shotgun (WGS) entry which is preliminary data.</text>
</comment>
<evidence type="ECO:0000313" key="3">
    <source>
        <dbReference type="Proteomes" id="UP001497623"/>
    </source>
</evidence>
<accession>A0AAV2Q1I3</accession>
<reference evidence="2 3" key="1">
    <citation type="submission" date="2024-05" db="EMBL/GenBank/DDBJ databases">
        <authorList>
            <person name="Wallberg A."/>
        </authorList>
    </citation>
    <scope>NUCLEOTIDE SEQUENCE [LARGE SCALE GENOMIC DNA]</scope>
</reference>
<dbReference type="PANTHER" id="PTHR14958">
    <property type="entry name" value="POTASSIUM CHANNEL TETRAMERISATION DOMAIN CONTAINING PROTEIN"/>
    <property type="match status" value="1"/>
</dbReference>
<dbReference type="GO" id="GO:0031463">
    <property type="term" value="C:Cul3-RING ubiquitin ligase complex"/>
    <property type="evidence" value="ECO:0007669"/>
    <property type="project" value="TreeGrafter"/>
</dbReference>
<evidence type="ECO:0000313" key="2">
    <source>
        <dbReference type="EMBL" id="CAL4066601.1"/>
    </source>
</evidence>
<organism evidence="2 3">
    <name type="scientific">Meganyctiphanes norvegica</name>
    <name type="common">Northern krill</name>
    <name type="synonym">Thysanopoda norvegica</name>
    <dbReference type="NCBI Taxonomy" id="48144"/>
    <lineage>
        <taxon>Eukaryota</taxon>
        <taxon>Metazoa</taxon>
        <taxon>Ecdysozoa</taxon>
        <taxon>Arthropoda</taxon>
        <taxon>Crustacea</taxon>
        <taxon>Multicrustacea</taxon>
        <taxon>Malacostraca</taxon>
        <taxon>Eumalacostraca</taxon>
        <taxon>Eucarida</taxon>
        <taxon>Euphausiacea</taxon>
        <taxon>Euphausiidae</taxon>
        <taxon>Meganyctiphanes</taxon>
    </lineage>
</organism>
<dbReference type="InterPro" id="IPR003131">
    <property type="entry name" value="T1-type_BTB"/>
</dbReference>
<name>A0AAV2Q1I3_MEGNR</name>
<proteinExistence type="predicted"/>
<dbReference type="SUPFAM" id="SSF54695">
    <property type="entry name" value="POZ domain"/>
    <property type="match status" value="1"/>
</dbReference>
<dbReference type="PANTHER" id="PTHR14958:SF29">
    <property type="entry name" value="INSOMNIAC, ISOFORM B"/>
    <property type="match status" value="1"/>
</dbReference>
<dbReference type="InterPro" id="IPR011333">
    <property type="entry name" value="SKP1/BTB/POZ_sf"/>
</dbReference>
<dbReference type="EMBL" id="CAXKWB010002317">
    <property type="protein sequence ID" value="CAL4066601.1"/>
    <property type="molecule type" value="Genomic_DNA"/>
</dbReference>
<sequence>MASSPRTYNNGVNIDKSGATRPREWVKLNVGGTNFLTTRTTLCRDPKSFLCRLVQEDPELLHTDKSLTSFYQLNWHLDDADLVVQTVKVGQMVADVTLVSDASLSDSKILCLMVLNKFVNDKVKHGSVQDPDSMLPNHCKFLAWSIEHCQGNLGWAPKKLVKFKTKYARACLAEEYEMLVCCVGKKYGKNLTCIPANCYEKIDSQESRRTPKIDPMYGIDSN</sequence>
<dbReference type="GO" id="GO:0043161">
    <property type="term" value="P:proteasome-mediated ubiquitin-dependent protein catabolic process"/>
    <property type="evidence" value="ECO:0007669"/>
    <property type="project" value="TreeGrafter"/>
</dbReference>
<gene>
    <name evidence="2" type="ORF">MNOR_LOCUS5848</name>
</gene>
<dbReference type="Proteomes" id="UP001497623">
    <property type="component" value="Unassembled WGS sequence"/>
</dbReference>